<dbReference type="AlphaFoldDB" id="A0A0F9NU93"/>
<evidence type="ECO:0000313" key="1">
    <source>
        <dbReference type="EMBL" id="KKN21384.1"/>
    </source>
</evidence>
<proteinExistence type="predicted"/>
<name>A0A0F9NU93_9ZZZZ</name>
<reference evidence="1" key="1">
    <citation type="journal article" date="2015" name="Nature">
        <title>Complex archaea that bridge the gap between prokaryotes and eukaryotes.</title>
        <authorList>
            <person name="Spang A."/>
            <person name="Saw J.H."/>
            <person name="Jorgensen S.L."/>
            <person name="Zaremba-Niedzwiedzka K."/>
            <person name="Martijn J."/>
            <person name="Lind A.E."/>
            <person name="van Eijk R."/>
            <person name="Schleper C."/>
            <person name="Guy L."/>
            <person name="Ettema T.J."/>
        </authorList>
    </citation>
    <scope>NUCLEOTIDE SEQUENCE</scope>
</reference>
<sequence>MRSDAEVFRRLQKADWETIGKKLVVYARRRAQYYHWRGGGRFELAVGYTITDIVQEAITQACSGERKWDPEKGALEMWLKYQVNSIMDGLAKLAANRNEIQGLEVVTSDGEGGEVVSDILEYDTPASARKPSAEAVAVNKEEAAERIDELLTQIWPKIEPQVDK</sequence>
<comment type="caution">
    <text evidence="1">The sequence shown here is derived from an EMBL/GenBank/DDBJ whole genome shotgun (WGS) entry which is preliminary data.</text>
</comment>
<accession>A0A0F9NU93</accession>
<dbReference type="EMBL" id="LAZR01003152">
    <property type="protein sequence ID" value="KKN21384.1"/>
    <property type="molecule type" value="Genomic_DNA"/>
</dbReference>
<protein>
    <submittedName>
        <fullName evidence="1">Uncharacterized protein</fullName>
    </submittedName>
</protein>
<organism evidence="1">
    <name type="scientific">marine sediment metagenome</name>
    <dbReference type="NCBI Taxonomy" id="412755"/>
    <lineage>
        <taxon>unclassified sequences</taxon>
        <taxon>metagenomes</taxon>
        <taxon>ecological metagenomes</taxon>
    </lineage>
</organism>
<gene>
    <name evidence="1" type="ORF">LCGC14_0926010</name>
</gene>